<sequence>MAINLIAMLPSLWNFVRHGIQRRGLWTSSASTPDPQDLHPAPIPVNEPPTTVDNTSGPPSPSQPIPPLTTEPPEHTNRTIANLLQNAAGLLTTTTTTPAKPGFIYILTATHNRNNSTTPLIKIGHTTQPIPTRLAAMQRSCPNLRLKILPLTPSPSPSTTSSSTSPTPSSSSSSSSSFTTPHPRLTEKLAHAELASTRYAFRCPDCGSRHREFFAVEAGVARRVVERWVRFCGGLPGAWEVVSESDGSGNGGVRLAAPWRGRLEGFEGRGLLDAPVPVLAGKEGVETGMALWDGFVDAGVGAWVWYDVCRAGGVLWEYLLWVVVVGLAVDGAFWCRSVGLAALGWVMLGLVVAVLALTALRLPMGSTYTWATLSKGLLWLSAVVALMSFAGASLYLGWEPWAWVLTWMLVGVLMCMVLVLMGFRCVTAEYLCKWA</sequence>
<reference evidence="1 2" key="1">
    <citation type="journal article" date="2021" name="Nat. Commun.">
        <title>Genetic determinants of endophytism in the Arabidopsis root mycobiome.</title>
        <authorList>
            <person name="Mesny F."/>
            <person name="Miyauchi S."/>
            <person name="Thiergart T."/>
            <person name="Pickel B."/>
            <person name="Atanasova L."/>
            <person name="Karlsson M."/>
            <person name="Huettel B."/>
            <person name="Barry K.W."/>
            <person name="Haridas S."/>
            <person name="Chen C."/>
            <person name="Bauer D."/>
            <person name="Andreopoulos W."/>
            <person name="Pangilinan J."/>
            <person name="LaButti K."/>
            <person name="Riley R."/>
            <person name="Lipzen A."/>
            <person name="Clum A."/>
            <person name="Drula E."/>
            <person name="Henrissat B."/>
            <person name="Kohler A."/>
            <person name="Grigoriev I.V."/>
            <person name="Martin F.M."/>
            <person name="Hacquard S."/>
        </authorList>
    </citation>
    <scope>NUCLEOTIDE SEQUENCE [LARGE SCALE GENOMIC DNA]</scope>
    <source>
        <strain evidence="1 2">MPI-SDFR-AT-0079</strain>
    </source>
</reference>
<proteinExistence type="predicted"/>
<dbReference type="Proteomes" id="UP000724584">
    <property type="component" value="Unassembled WGS sequence"/>
</dbReference>
<keyword evidence="2" id="KW-1185">Reference proteome</keyword>
<name>A0ACB7P3E4_9PEZI</name>
<evidence type="ECO:0000313" key="2">
    <source>
        <dbReference type="Proteomes" id="UP000724584"/>
    </source>
</evidence>
<protein>
    <submittedName>
        <fullName evidence="1">T5orf172 domain-containing protein</fullName>
    </submittedName>
</protein>
<dbReference type="EMBL" id="JAGIZQ010000005">
    <property type="protein sequence ID" value="KAH6628485.1"/>
    <property type="molecule type" value="Genomic_DNA"/>
</dbReference>
<comment type="caution">
    <text evidence="1">The sequence shown here is derived from an EMBL/GenBank/DDBJ whole genome shotgun (WGS) entry which is preliminary data.</text>
</comment>
<organism evidence="1 2">
    <name type="scientific">Chaetomium tenue</name>
    <dbReference type="NCBI Taxonomy" id="1854479"/>
    <lineage>
        <taxon>Eukaryota</taxon>
        <taxon>Fungi</taxon>
        <taxon>Dikarya</taxon>
        <taxon>Ascomycota</taxon>
        <taxon>Pezizomycotina</taxon>
        <taxon>Sordariomycetes</taxon>
        <taxon>Sordariomycetidae</taxon>
        <taxon>Sordariales</taxon>
        <taxon>Chaetomiaceae</taxon>
        <taxon>Chaetomium</taxon>
    </lineage>
</organism>
<gene>
    <name evidence="1" type="ORF">F5144DRAFT_604652</name>
</gene>
<accession>A0ACB7P3E4</accession>
<evidence type="ECO:0000313" key="1">
    <source>
        <dbReference type="EMBL" id="KAH6628485.1"/>
    </source>
</evidence>